<dbReference type="GO" id="GO:0016020">
    <property type="term" value="C:membrane"/>
    <property type="evidence" value="ECO:0007669"/>
    <property type="project" value="UniProtKB-SubCell"/>
</dbReference>
<evidence type="ECO:0000256" key="5">
    <source>
        <dbReference type="SAM" id="Phobius"/>
    </source>
</evidence>
<evidence type="ECO:0000313" key="6">
    <source>
        <dbReference type="EMBL" id="MCY3053540.1"/>
    </source>
</evidence>
<dbReference type="OrthoDB" id="9811701at2"/>
<dbReference type="RefSeq" id="WP_060778967.1">
    <property type="nucleotide sequence ID" value="NZ_CAJHLF010000006.1"/>
</dbReference>
<feature type="transmembrane region" description="Helical" evidence="5">
    <location>
        <begin position="5"/>
        <end position="21"/>
    </location>
</feature>
<evidence type="ECO:0000256" key="4">
    <source>
        <dbReference type="ARBA" id="ARBA00023136"/>
    </source>
</evidence>
<evidence type="ECO:0000313" key="7">
    <source>
        <dbReference type="EMBL" id="QPS01753.1"/>
    </source>
</evidence>
<dbReference type="PANTHER" id="PTHR30249:SF0">
    <property type="entry name" value="PLASTIDAL GLYCOLATE_GLYCERATE TRANSLOCATOR 1, CHLOROPLASTIC"/>
    <property type="match status" value="1"/>
</dbReference>
<dbReference type="Proteomes" id="UP000594771">
    <property type="component" value="Chromosome"/>
</dbReference>
<keyword evidence="9" id="KW-1185">Reference proteome</keyword>
<organism evidence="7 8">
    <name type="scientific">Aerococcus urinae</name>
    <dbReference type="NCBI Taxonomy" id="1376"/>
    <lineage>
        <taxon>Bacteria</taxon>
        <taxon>Bacillati</taxon>
        <taxon>Bacillota</taxon>
        <taxon>Bacilli</taxon>
        <taxon>Lactobacillales</taxon>
        <taxon>Aerococcaceae</taxon>
        <taxon>Aerococcus</taxon>
    </lineage>
</organism>
<evidence type="ECO:0000313" key="8">
    <source>
        <dbReference type="Proteomes" id="UP000594771"/>
    </source>
</evidence>
<accession>A0A0X8FFZ6</accession>
<reference evidence="7 8" key="1">
    <citation type="submission" date="2020-12" db="EMBL/GenBank/DDBJ databases">
        <title>FDA dAtabase for Regulatory Grade micrObial Sequences (FDA-ARGOS): Supporting development and validation of Infectious Disease Dx tests.</title>
        <authorList>
            <person name="Sproer C."/>
            <person name="Gronow S."/>
            <person name="Severitt S."/>
            <person name="Schroder I."/>
            <person name="Tallon L."/>
            <person name="Sadzewicz L."/>
            <person name="Zhao X."/>
            <person name="Boylan J."/>
            <person name="Ott S."/>
            <person name="Bowen H."/>
            <person name="Vavikolanu K."/>
            <person name="Mehta A."/>
            <person name="Aluvathingal J."/>
            <person name="Nadendla S."/>
            <person name="Lowell S."/>
            <person name="Myers T."/>
            <person name="Yan Y."/>
            <person name="Sichtig H."/>
        </authorList>
    </citation>
    <scope>NUCLEOTIDE SEQUENCE [LARGE SCALE GENOMIC DNA]</scope>
    <source>
        <strain evidence="7 8">FDAARGOS_911</strain>
    </source>
</reference>
<evidence type="ECO:0000256" key="3">
    <source>
        <dbReference type="ARBA" id="ARBA00022989"/>
    </source>
</evidence>
<keyword evidence="3 5" id="KW-1133">Transmembrane helix</keyword>
<sequence length="227" mass="23969">MSPYLGIVISFVAFGIGTWLYNRFNHFFLFTPLFVAMILGIGFLVVTGIPYEAYQSGGKVIMFFLEPATIAFAIPLYKQRKLLVKYWKQIAIMLVGGMALSLVSLGIMAKLIHMDNSIIAALLPQPATTAIALPIAESLGGISSITAAAVIFNAVIVSAVGKGLLEWLHIEDPVARGLALGTAGHTIGAAVGLEMGETEGAMASVAMVVVSVLTVFVVPMIAPLFGI</sequence>
<proteinExistence type="predicted"/>
<reference evidence="6" key="2">
    <citation type="submission" date="2022-09" db="EMBL/GenBank/DDBJ databases">
        <title>Aerococcus urinae taxonomy study.</title>
        <authorList>
            <person name="Christensen J."/>
            <person name="Senneby E."/>
        </authorList>
    </citation>
    <scope>NUCLEOTIDE SEQUENCE</scope>
    <source>
        <strain evidence="6">NLD-066-U95</strain>
    </source>
</reference>
<dbReference type="EMBL" id="JAOTML010000006">
    <property type="protein sequence ID" value="MCY3053540.1"/>
    <property type="molecule type" value="Genomic_DNA"/>
</dbReference>
<dbReference type="KEGG" id="aun:AWM73_08625"/>
<dbReference type="AlphaFoldDB" id="A0A0X8FFZ6"/>
<feature type="transmembrane region" description="Helical" evidence="5">
    <location>
        <begin position="177"/>
        <end position="195"/>
    </location>
</feature>
<evidence type="ECO:0000256" key="2">
    <source>
        <dbReference type="ARBA" id="ARBA00022692"/>
    </source>
</evidence>
<gene>
    <name evidence="7" type="primary">lrgB</name>
    <name evidence="7" type="ORF">I6G68_01380</name>
    <name evidence="6" type="ORF">ODY43_06015</name>
</gene>
<evidence type="ECO:0000256" key="1">
    <source>
        <dbReference type="ARBA" id="ARBA00004141"/>
    </source>
</evidence>
<dbReference type="EMBL" id="CP065662">
    <property type="protein sequence ID" value="QPS01753.1"/>
    <property type="molecule type" value="Genomic_DNA"/>
</dbReference>
<keyword evidence="2 5" id="KW-0812">Transmembrane</keyword>
<dbReference type="Proteomes" id="UP001069145">
    <property type="component" value="Unassembled WGS sequence"/>
</dbReference>
<feature type="transmembrane region" description="Helical" evidence="5">
    <location>
        <begin position="142"/>
        <end position="165"/>
    </location>
</feature>
<keyword evidence="4 5" id="KW-0472">Membrane</keyword>
<dbReference type="NCBIfam" id="NF003291">
    <property type="entry name" value="PRK04288.1"/>
    <property type="match status" value="1"/>
</dbReference>
<feature type="transmembrane region" description="Helical" evidence="5">
    <location>
        <begin position="27"/>
        <end position="48"/>
    </location>
</feature>
<feature type="transmembrane region" description="Helical" evidence="5">
    <location>
        <begin position="201"/>
        <end position="225"/>
    </location>
</feature>
<dbReference type="InterPro" id="IPR007300">
    <property type="entry name" value="CidB/LrgB"/>
</dbReference>
<dbReference type="GeneID" id="35767045"/>
<dbReference type="Pfam" id="PF04172">
    <property type="entry name" value="LrgB"/>
    <property type="match status" value="1"/>
</dbReference>
<dbReference type="PANTHER" id="PTHR30249">
    <property type="entry name" value="PUTATIVE SEROTONIN TRANSPORTER"/>
    <property type="match status" value="1"/>
</dbReference>
<comment type="subcellular location">
    <subcellularLocation>
        <location evidence="1">Membrane</location>
        <topology evidence="1">Multi-pass membrane protein</topology>
    </subcellularLocation>
</comment>
<feature type="transmembrane region" description="Helical" evidence="5">
    <location>
        <begin position="60"/>
        <end position="77"/>
    </location>
</feature>
<protein>
    <submittedName>
        <fullName evidence="7">Antiholin-like protein LrgB</fullName>
    </submittedName>
</protein>
<evidence type="ECO:0000313" key="9">
    <source>
        <dbReference type="Proteomes" id="UP001069145"/>
    </source>
</evidence>
<name>A0A0X8FFZ6_9LACT</name>
<feature type="transmembrane region" description="Helical" evidence="5">
    <location>
        <begin position="89"/>
        <end position="111"/>
    </location>
</feature>